<keyword evidence="1" id="KW-1133">Transmembrane helix</keyword>
<reference evidence="2 3" key="1">
    <citation type="journal article" date="2013" name="Curr. Biol.">
        <title>The Genome of the Foraminiferan Reticulomyxa filosa.</title>
        <authorList>
            <person name="Glockner G."/>
            <person name="Hulsmann N."/>
            <person name="Schleicher M."/>
            <person name="Noegel A.A."/>
            <person name="Eichinger L."/>
            <person name="Gallinger C."/>
            <person name="Pawlowski J."/>
            <person name="Sierra R."/>
            <person name="Euteneuer U."/>
            <person name="Pillet L."/>
            <person name="Moustafa A."/>
            <person name="Platzer M."/>
            <person name="Groth M."/>
            <person name="Szafranski K."/>
            <person name="Schliwa M."/>
        </authorList>
    </citation>
    <scope>NUCLEOTIDE SEQUENCE [LARGE SCALE GENOMIC DNA]</scope>
</reference>
<gene>
    <name evidence="2" type="ORF">RFI_36785</name>
</gene>
<proteinExistence type="predicted"/>
<keyword evidence="1" id="KW-0812">Transmembrane</keyword>
<name>X6LIW4_RETFI</name>
<accession>X6LIW4</accession>
<feature type="transmembrane region" description="Helical" evidence="1">
    <location>
        <begin position="135"/>
        <end position="156"/>
    </location>
</feature>
<feature type="non-terminal residue" evidence="2">
    <location>
        <position position="1"/>
    </location>
</feature>
<keyword evidence="1" id="KW-0472">Membrane</keyword>
<sequence>FLTTATDWYFLNSPTFLWHIGTRDFLFLIFYNKCSFEIEIYQKHNCIKTSHFLTTSIKTKLILKICDKTRIALKPKNYFFLTFGLFIYLIVFLLKIFQMIGILLKFDSLISFCSNYFCYNCCVAGGIILHRYDTLVIMEEYSAVISLVFVPLLHFYKMQISMSYQKI</sequence>
<evidence type="ECO:0000313" key="2">
    <source>
        <dbReference type="EMBL" id="ETO00655.1"/>
    </source>
</evidence>
<dbReference type="EMBL" id="ASPP01040383">
    <property type="protein sequence ID" value="ETO00655.1"/>
    <property type="molecule type" value="Genomic_DNA"/>
</dbReference>
<dbReference type="AlphaFoldDB" id="X6LIW4"/>
<keyword evidence="3" id="KW-1185">Reference proteome</keyword>
<comment type="caution">
    <text evidence="2">The sequence shown here is derived from an EMBL/GenBank/DDBJ whole genome shotgun (WGS) entry which is preliminary data.</text>
</comment>
<feature type="transmembrane region" description="Helical" evidence="1">
    <location>
        <begin position="78"/>
        <end position="97"/>
    </location>
</feature>
<evidence type="ECO:0000256" key="1">
    <source>
        <dbReference type="SAM" id="Phobius"/>
    </source>
</evidence>
<dbReference type="Proteomes" id="UP000023152">
    <property type="component" value="Unassembled WGS sequence"/>
</dbReference>
<evidence type="ECO:0000313" key="3">
    <source>
        <dbReference type="Proteomes" id="UP000023152"/>
    </source>
</evidence>
<organism evidence="2 3">
    <name type="scientific">Reticulomyxa filosa</name>
    <dbReference type="NCBI Taxonomy" id="46433"/>
    <lineage>
        <taxon>Eukaryota</taxon>
        <taxon>Sar</taxon>
        <taxon>Rhizaria</taxon>
        <taxon>Retaria</taxon>
        <taxon>Foraminifera</taxon>
        <taxon>Monothalamids</taxon>
        <taxon>Reticulomyxidae</taxon>
        <taxon>Reticulomyxa</taxon>
    </lineage>
</organism>
<protein>
    <submittedName>
        <fullName evidence="2">Uncharacterized protein</fullName>
    </submittedName>
</protein>